<evidence type="ECO:0000256" key="5">
    <source>
        <dbReference type="PIRSR" id="PIRSR604294-1"/>
    </source>
</evidence>
<comment type="cofactor">
    <cofactor evidence="5">
        <name>Fe(2+)</name>
        <dbReference type="ChEBI" id="CHEBI:29033"/>
    </cofactor>
    <text evidence="5">Binds 1 Fe(2+) ion per subunit.</text>
</comment>
<dbReference type="OrthoDB" id="6636843at2"/>
<sequence length="502" mass="55734">MQRRTFLKNAIQACAYAGATLTVPTMVQAASSSKVDIDWSLGWQSVDVDSFSPLQMKTIGHIPPSLSGNLFRNGPAKMQRGNQHYKHWFDGDGMVQQFSFDAGKVSHQGKFVQTEKYMAEQAAGKFLYAGAGTTFENTMPTSNNDSINTANTALLEWDNELLALWEGGSAYRLDPNSLSTKGIKTWSKEMQHMPFSAHPLIDPTDGSMWNFGFAPYAGKGMLFVYHIQPKTGIQKVKAINLPFSGYMHDFAQTQGSLIFLVPPHHFANSSGQTFIDKFLWQPEMGSRLLVVSKNDLNDQQWFELPAGFVFHFGYATEQNNELRVNVSWYEDASLMSQGMTELMATGQVENSEHAVSATIVANRNTKTCQLLKTNVAMEFPGFDEIDLSANSSIFGVGRKTARALFSSKSVPTRRHKDTLVSYKPQSGEHKEYIYDTGVFAEEPLLIKPKDTNDSWIVQTFLDVVNKQSGINIFNAAHIEAGPIGQATTDRTLPLGFHGTFIA</sequence>
<dbReference type="GO" id="GO:0010436">
    <property type="term" value="F:carotenoid dioxygenase activity"/>
    <property type="evidence" value="ECO:0007669"/>
    <property type="project" value="TreeGrafter"/>
</dbReference>
<gene>
    <name evidence="7" type="ORF">GPAL_1656</name>
</gene>
<keyword evidence="8" id="KW-1185">Reference proteome</keyword>
<comment type="caution">
    <text evidence="7">The sequence shown here is derived from an EMBL/GenBank/DDBJ whole genome shotgun (WGS) entry which is preliminary data.</text>
</comment>
<keyword evidence="6" id="KW-0732">Signal</keyword>
<dbReference type="STRING" id="1121922.GCA_000428905_02900"/>
<feature type="binding site" evidence="5">
    <location>
        <position position="198"/>
    </location>
    <ligand>
        <name>Fe cation</name>
        <dbReference type="ChEBI" id="CHEBI:24875"/>
        <note>catalytic</note>
    </ligand>
</feature>
<dbReference type="RefSeq" id="WP_006010750.1">
    <property type="nucleotide sequence ID" value="NZ_AUAV01000015.1"/>
</dbReference>
<dbReference type="EMBL" id="BAEQ01000024">
    <property type="protein sequence ID" value="GAC28520.1"/>
    <property type="molecule type" value="Genomic_DNA"/>
</dbReference>
<feature type="binding site" evidence="5">
    <location>
        <position position="497"/>
    </location>
    <ligand>
        <name>Fe cation</name>
        <dbReference type="ChEBI" id="CHEBI:24875"/>
        <note>catalytic</note>
    </ligand>
</feature>
<evidence type="ECO:0000256" key="4">
    <source>
        <dbReference type="ARBA" id="ARBA00023004"/>
    </source>
</evidence>
<reference evidence="8" key="1">
    <citation type="journal article" date="2014" name="Environ. Microbiol.">
        <title>Comparative genomics of the marine bacterial genus Glaciecola reveals the high degree of genomic diversity and genomic characteristic for cold adaptation.</title>
        <authorList>
            <person name="Qin Q.L."/>
            <person name="Xie B.B."/>
            <person name="Yu Y."/>
            <person name="Shu Y.L."/>
            <person name="Rong J.C."/>
            <person name="Zhang Y.J."/>
            <person name="Zhao D.L."/>
            <person name="Chen X.L."/>
            <person name="Zhang X.Y."/>
            <person name="Chen B."/>
            <person name="Zhou B.C."/>
            <person name="Zhang Y.Z."/>
        </authorList>
    </citation>
    <scope>NUCLEOTIDE SEQUENCE [LARGE SCALE GENOMIC DNA]</scope>
    <source>
        <strain evidence="8">ACAM 615</strain>
    </source>
</reference>
<feature type="binding site" evidence="5">
    <location>
        <position position="311"/>
    </location>
    <ligand>
        <name>Fe cation</name>
        <dbReference type="ChEBI" id="CHEBI:24875"/>
        <note>catalytic</note>
    </ligand>
</feature>
<accession>K6ZZ04</accession>
<dbReference type="Pfam" id="PF03055">
    <property type="entry name" value="RPE65"/>
    <property type="match status" value="1"/>
</dbReference>
<evidence type="ECO:0000256" key="3">
    <source>
        <dbReference type="ARBA" id="ARBA00023002"/>
    </source>
</evidence>
<evidence type="ECO:0000313" key="8">
    <source>
        <dbReference type="Proteomes" id="UP000006251"/>
    </source>
</evidence>
<keyword evidence="3" id="KW-0560">Oxidoreductase</keyword>
<feature type="binding site" evidence="5">
    <location>
        <position position="248"/>
    </location>
    <ligand>
        <name>Fe cation</name>
        <dbReference type="ChEBI" id="CHEBI:24875"/>
        <note>catalytic</note>
    </ligand>
</feature>
<comment type="similarity">
    <text evidence="1">Belongs to the carotenoid oxygenase family.</text>
</comment>
<dbReference type="GO" id="GO:0046872">
    <property type="term" value="F:metal ion binding"/>
    <property type="evidence" value="ECO:0007669"/>
    <property type="project" value="UniProtKB-KW"/>
</dbReference>
<dbReference type="PANTHER" id="PTHR10543:SF89">
    <property type="entry name" value="CAROTENOID 9,10(9',10')-CLEAVAGE DIOXYGENASE 1"/>
    <property type="match status" value="1"/>
</dbReference>
<dbReference type="InterPro" id="IPR004294">
    <property type="entry name" value="Carotenoid_Oase"/>
</dbReference>
<protein>
    <submittedName>
        <fullName evidence="7">Uncharacterized protein</fullName>
    </submittedName>
</protein>
<organism evidence="7 8">
    <name type="scientific">Brumicola pallidula DSM 14239 = ACAM 615</name>
    <dbReference type="NCBI Taxonomy" id="1121922"/>
    <lineage>
        <taxon>Bacteria</taxon>
        <taxon>Pseudomonadati</taxon>
        <taxon>Pseudomonadota</taxon>
        <taxon>Gammaproteobacteria</taxon>
        <taxon>Alteromonadales</taxon>
        <taxon>Alteromonadaceae</taxon>
        <taxon>Brumicola</taxon>
    </lineage>
</organism>
<dbReference type="PANTHER" id="PTHR10543">
    <property type="entry name" value="BETA-CAROTENE DIOXYGENASE"/>
    <property type="match status" value="1"/>
</dbReference>
<keyword evidence="2 5" id="KW-0479">Metal-binding</keyword>
<dbReference type="Proteomes" id="UP000006251">
    <property type="component" value="Unassembled WGS sequence"/>
</dbReference>
<proteinExistence type="inferred from homology"/>
<evidence type="ECO:0000256" key="2">
    <source>
        <dbReference type="ARBA" id="ARBA00022723"/>
    </source>
</evidence>
<feature type="signal peptide" evidence="6">
    <location>
        <begin position="1"/>
        <end position="29"/>
    </location>
</feature>
<keyword evidence="4 5" id="KW-0408">Iron</keyword>
<dbReference type="GO" id="GO:0016121">
    <property type="term" value="P:carotene catabolic process"/>
    <property type="evidence" value="ECO:0007669"/>
    <property type="project" value="TreeGrafter"/>
</dbReference>
<evidence type="ECO:0000313" key="7">
    <source>
        <dbReference type="EMBL" id="GAC28520.1"/>
    </source>
</evidence>
<evidence type="ECO:0000256" key="1">
    <source>
        <dbReference type="ARBA" id="ARBA00006787"/>
    </source>
</evidence>
<feature type="chain" id="PRO_5003898697" evidence="6">
    <location>
        <begin position="30"/>
        <end position="502"/>
    </location>
</feature>
<evidence type="ECO:0000256" key="6">
    <source>
        <dbReference type="SAM" id="SignalP"/>
    </source>
</evidence>
<name>K6ZZ04_9ALTE</name>
<dbReference type="AlphaFoldDB" id="K6ZZ04"/>